<dbReference type="EMBL" id="HBUF01204949">
    <property type="protein sequence ID" value="CAG6663335.1"/>
    <property type="molecule type" value="Transcribed_RNA"/>
</dbReference>
<feature type="region of interest" description="Disordered" evidence="1">
    <location>
        <begin position="199"/>
        <end position="221"/>
    </location>
</feature>
<feature type="region of interest" description="Disordered" evidence="1">
    <location>
        <begin position="1"/>
        <end position="42"/>
    </location>
</feature>
<feature type="compositionally biased region" description="Polar residues" evidence="1">
    <location>
        <begin position="23"/>
        <end position="42"/>
    </location>
</feature>
<feature type="compositionally biased region" description="Basic and acidic residues" evidence="1">
    <location>
        <begin position="203"/>
        <end position="215"/>
    </location>
</feature>
<sequence>MQSPTHLAPTGTISLLPKPPRLPTSQQLNTSSSRLQQINDSTSARLQQTNDSYYSSRLQQTNDSSSPKLQQTNDSTFARLQQSDVSTFSRLQQCGCQRRSEPETRVTPTLSARQCYRCFQSFTMWRRHSYLCRQSRKHRHSSNSFCNTFRKASVRWPSCSKHRKHISNRGRRKSILWLGDKIFFNQQYQCNKTEPMWPLSDGHASKHSNEQRDLSARPGHVGSHGEGAALVRFLLRVAKSAESFRIVNQQIPGDIPREKLIQSSTYLRPQCSNYERSHQRPVKLPERSVLL</sequence>
<name>A0A8D8S8M5_9HEMI</name>
<dbReference type="AlphaFoldDB" id="A0A8D8S8M5"/>
<dbReference type="EMBL" id="HBUF01204950">
    <property type="protein sequence ID" value="CAG6663337.1"/>
    <property type="molecule type" value="Transcribed_RNA"/>
</dbReference>
<evidence type="ECO:0000256" key="1">
    <source>
        <dbReference type="SAM" id="MobiDB-lite"/>
    </source>
</evidence>
<organism evidence="2">
    <name type="scientific">Cacopsylla melanoneura</name>
    <dbReference type="NCBI Taxonomy" id="428564"/>
    <lineage>
        <taxon>Eukaryota</taxon>
        <taxon>Metazoa</taxon>
        <taxon>Ecdysozoa</taxon>
        <taxon>Arthropoda</taxon>
        <taxon>Hexapoda</taxon>
        <taxon>Insecta</taxon>
        <taxon>Pterygota</taxon>
        <taxon>Neoptera</taxon>
        <taxon>Paraneoptera</taxon>
        <taxon>Hemiptera</taxon>
        <taxon>Sternorrhyncha</taxon>
        <taxon>Psylloidea</taxon>
        <taxon>Psyllidae</taxon>
        <taxon>Psyllinae</taxon>
        <taxon>Cacopsylla</taxon>
    </lineage>
</organism>
<evidence type="ECO:0000313" key="2">
    <source>
        <dbReference type="EMBL" id="CAG6663337.1"/>
    </source>
</evidence>
<accession>A0A8D8S8M5</accession>
<proteinExistence type="predicted"/>
<protein>
    <submittedName>
        <fullName evidence="2">Uncharacterized protein</fullName>
    </submittedName>
</protein>
<reference evidence="2" key="1">
    <citation type="submission" date="2021-05" db="EMBL/GenBank/DDBJ databases">
        <authorList>
            <person name="Alioto T."/>
            <person name="Alioto T."/>
            <person name="Gomez Garrido J."/>
        </authorList>
    </citation>
    <scope>NUCLEOTIDE SEQUENCE</scope>
</reference>